<reference evidence="1 2" key="1">
    <citation type="submission" date="2017-10" db="EMBL/GenBank/DDBJ databases">
        <authorList>
            <person name="Regsiter A."/>
            <person name="William W."/>
        </authorList>
    </citation>
    <scope>NUCLEOTIDE SEQUENCE [LARGE SCALE GENOMIC DNA]</scope>
    <source>
        <strain evidence="1 2">CFBP6991</strain>
    </source>
</reference>
<gene>
    <name evidence="1" type="ORF">XFF6991_290070</name>
</gene>
<name>A0A7Z7J0N6_XANCH</name>
<evidence type="ECO:0000313" key="1">
    <source>
        <dbReference type="EMBL" id="SOO23663.1"/>
    </source>
</evidence>
<accession>A0A7Z7J0N6</accession>
<comment type="caution">
    <text evidence="1">The sequence shown here is derived from an EMBL/GenBank/DDBJ whole genome shotgun (WGS) entry which is preliminary data.</text>
</comment>
<dbReference type="EMBL" id="OCZC01000055">
    <property type="protein sequence ID" value="SOO23663.1"/>
    <property type="molecule type" value="Genomic_DNA"/>
</dbReference>
<protein>
    <submittedName>
        <fullName evidence="1">Uncharacterized protein</fullName>
    </submittedName>
</protein>
<evidence type="ECO:0000313" key="2">
    <source>
        <dbReference type="Proteomes" id="UP000234345"/>
    </source>
</evidence>
<dbReference type="Proteomes" id="UP000234345">
    <property type="component" value="Unassembled WGS sequence"/>
</dbReference>
<organism evidence="1 2">
    <name type="scientific">Xanthomonas campestris pv. phaseoli</name>
    <dbReference type="NCBI Taxonomy" id="317013"/>
    <lineage>
        <taxon>Bacteria</taxon>
        <taxon>Pseudomonadati</taxon>
        <taxon>Pseudomonadota</taxon>
        <taxon>Gammaproteobacteria</taxon>
        <taxon>Lysobacterales</taxon>
        <taxon>Lysobacteraceae</taxon>
        <taxon>Xanthomonas</taxon>
    </lineage>
</organism>
<dbReference type="AlphaFoldDB" id="A0A7Z7J0N6"/>
<proteinExistence type="predicted"/>
<sequence length="59" mass="6336">MPDMERAMGIEPTSVAWEATALPLSYARMALAEFMRVQVSGATCADRTRAGCPALRCCA</sequence>